<feature type="transmembrane region" description="Helical" evidence="8">
    <location>
        <begin position="131"/>
        <end position="150"/>
    </location>
</feature>
<comment type="subcellular location">
    <subcellularLocation>
        <location evidence="1 8">Cell membrane</location>
        <topology evidence="1 8">Multi-pass membrane protein</topology>
    </subcellularLocation>
</comment>
<dbReference type="EMBL" id="RCZI01000003">
    <property type="protein sequence ID" value="TPG27751.1"/>
    <property type="molecule type" value="Genomic_DNA"/>
</dbReference>
<evidence type="ECO:0000256" key="3">
    <source>
        <dbReference type="ARBA" id="ARBA00022448"/>
    </source>
</evidence>
<protein>
    <recommendedName>
        <fullName evidence="8">Probable membrane transporter protein</fullName>
    </recommendedName>
</protein>
<dbReference type="InterPro" id="IPR002781">
    <property type="entry name" value="TM_pro_TauE-like"/>
</dbReference>
<gene>
    <name evidence="9" type="ORF">EAH82_13460</name>
</gene>
<sequence length="253" mass="26117">MVLESLSLYLLIALGAAVAGFVQGLSGFAFGLVSMSIWAWTVDPKLAAVLATFGALTGQLIAAFSQKRSFDKGLLLPFVVGGLVGVPLGVWLLPRLDVAVFKACLGALLVIWCPAMLMARNLPRVTAGGRVADAVAGLAGGVCSGVGGFAGAIPTLWCTLRRMDKDAQRAVIQNFNLAMLTVAFALHLGTGNVGMSMLPLLAIVAGCVLVPVLLGARLYVGISDAAFRQIVLGLLTVSGVMLLGSSVPVLLQR</sequence>
<feature type="transmembrane region" description="Helical" evidence="8">
    <location>
        <begin position="46"/>
        <end position="65"/>
    </location>
</feature>
<evidence type="ECO:0000256" key="5">
    <source>
        <dbReference type="ARBA" id="ARBA00022692"/>
    </source>
</evidence>
<feature type="transmembrane region" description="Helical" evidence="8">
    <location>
        <begin position="170"/>
        <end position="188"/>
    </location>
</feature>
<comment type="caution">
    <text evidence="9">The sequence shown here is derived from an EMBL/GenBank/DDBJ whole genome shotgun (WGS) entry which is preliminary data.</text>
</comment>
<dbReference type="OrthoDB" id="8717848at2"/>
<evidence type="ECO:0000313" key="10">
    <source>
        <dbReference type="Proteomes" id="UP000319212"/>
    </source>
</evidence>
<evidence type="ECO:0000256" key="8">
    <source>
        <dbReference type="RuleBase" id="RU363041"/>
    </source>
</evidence>
<organism evidence="9 10">
    <name type="scientific">Variovorax guangxiensis</name>
    <dbReference type="NCBI Taxonomy" id="1775474"/>
    <lineage>
        <taxon>Bacteria</taxon>
        <taxon>Pseudomonadati</taxon>
        <taxon>Pseudomonadota</taxon>
        <taxon>Betaproteobacteria</taxon>
        <taxon>Burkholderiales</taxon>
        <taxon>Comamonadaceae</taxon>
        <taxon>Variovorax</taxon>
    </lineage>
</organism>
<dbReference type="GO" id="GO:0005886">
    <property type="term" value="C:plasma membrane"/>
    <property type="evidence" value="ECO:0007669"/>
    <property type="project" value="UniProtKB-SubCell"/>
</dbReference>
<feature type="transmembrane region" description="Helical" evidence="8">
    <location>
        <begin position="200"/>
        <end position="220"/>
    </location>
</feature>
<evidence type="ECO:0000256" key="1">
    <source>
        <dbReference type="ARBA" id="ARBA00004651"/>
    </source>
</evidence>
<evidence type="ECO:0000313" key="9">
    <source>
        <dbReference type="EMBL" id="TPG27751.1"/>
    </source>
</evidence>
<dbReference type="AlphaFoldDB" id="A0A502DTX3"/>
<accession>A0A502DTX3</accession>
<reference evidence="9 10" key="1">
    <citation type="journal article" date="2019" name="Environ. Microbiol.">
        <title>Species interactions and distinct microbial communities in high Arctic permafrost affected cryosols are associated with the CH4 and CO2 gas fluxes.</title>
        <authorList>
            <person name="Altshuler I."/>
            <person name="Hamel J."/>
            <person name="Turney S."/>
            <person name="Magnuson E."/>
            <person name="Levesque R."/>
            <person name="Greer C."/>
            <person name="Whyte L.G."/>
        </authorList>
    </citation>
    <scope>NUCLEOTIDE SEQUENCE [LARGE SCALE GENOMIC DNA]</scope>
    <source>
        <strain evidence="9 10">S06.C</strain>
    </source>
</reference>
<keyword evidence="4 8" id="KW-1003">Cell membrane</keyword>
<dbReference type="Proteomes" id="UP000319212">
    <property type="component" value="Unassembled WGS sequence"/>
</dbReference>
<keyword evidence="3" id="KW-0813">Transport</keyword>
<proteinExistence type="inferred from homology"/>
<evidence type="ECO:0000256" key="4">
    <source>
        <dbReference type="ARBA" id="ARBA00022475"/>
    </source>
</evidence>
<evidence type="ECO:0000256" key="6">
    <source>
        <dbReference type="ARBA" id="ARBA00022989"/>
    </source>
</evidence>
<dbReference type="InterPro" id="IPR052017">
    <property type="entry name" value="TSUP"/>
</dbReference>
<evidence type="ECO:0000256" key="7">
    <source>
        <dbReference type="ARBA" id="ARBA00023136"/>
    </source>
</evidence>
<feature type="transmembrane region" description="Helical" evidence="8">
    <location>
        <begin position="226"/>
        <end position="251"/>
    </location>
</feature>
<dbReference type="PANTHER" id="PTHR30269:SF37">
    <property type="entry name" value="MEMBRANE TRANSPORTER PROTEIN"/>
    <property type="match status" value="1"/>
</dbReference>
<feature type="transmembrane region" description="Helical" evidence="8">
    <location>
        <begin position="99"/>
        <end position="119"/>
    </location>
</feature>
<dbReference type="RefSeq" id="WP_140842647.1">
    <property type="nucleotide sequence ID" value="NZ_RCZI01000003.1"/>
</dbReference>
<dbReference type="Pfam" id="PF01925">
    <property type="entry name" value="TauE"/>
    <property type="match status" value="1"/>
</dbReference>
<keyword evidence="6 8" id="KW-1133">Transmembrane helix</keyword>
<name>A0A502DTX3_9BURK</name>
<feature type="transmembrane region" description="Helical" evidence="8">
    <location>
        <begin position="7"/>
        <end position="40"/>
    </location>
</feature>
<comment type="similarity">
    <text evidence="2 8">Belongs to the 4-toluene sulfonate uptake permease (TSUP) (TC 2.A.102) family.</text>
</comment>
<keyword evidence="5 8" id="KW-0812">Transmembrane</keyword>
<feature type="transmembrane region" description="Helical" evidence="8">
    <location>
        <begin position="74"/>
        <end position="93"/>
    </location>
</feature>
<dbReference type="PANTHER" id="PTHR30269">
    <property type="entry name" value="TRANSMEMBRANE PROTEIN YFCA"/>
    <property type="match status" value="1"/>
</dbReference>
<evidence type="ECO:0000256" key="2">
    <source>
        <dbReference type="ARBA" id="ARBA00009142"/>
    </source>
</evidence>
<keyword evidence="7 8" id="KW-0472">Membrane</keyword>